<dbReference type="InterPro" id="IPR035906">
    <property type="entry name" value="MetI-like_sf"/>
</dbReference>
<keyword evidence="5 7" id="KW-1133">Transmembrane helix</keyword>
<dbReference type="SUPFAM" id="SSF161098">
    <property type="entry name" value="MetI-like"/>
    <property type="match status" value="1"/>
</dbReference>
<comment type="similarity">
    <text evidence="7">Belongs to the binding-protein-dependent transport system permease family.</text>
</comment>
<dbReference type="InterPro" id="IPR000515">
    <property type="entry name" value="MetI-like"/>
</dbReference>
<gene>
    <name evidence="8" type="ORF">BAY60_20765</name>
</gene>
<dbReference type="PANTHER" id="PTHR30151">
    <property type="entry name" value="ALKANE SULFONATE ABC TRANSPORTER-RELATED, MEMBRANE SUBUNIT"/>
    <property type="match status" value="1"/>
</dbReference>
<accession>A0A2V4APC5</accession>
<evidence type="ECO:0000313" key="9">
    <source>
        <dbReference type="Proteomes" id="UP000249915"/>
    </source>
</evidence>
<dbReference type="Gene3D" id="1.10.3720.10">
    <property type="entry name" value="MetI-like"/>
    <property type="match status" value="1"/>
</dbReference>
<dbReference type="Proteomes" id="UP000249915">
    <property type="component" value="Unassembled WGS sequence"/>
</dbReference>
<name>A0A2V4APC5_9PSEU</name>
<dbReference type="PANTHER" id="PTHR30151:SF0">
    <property type="entry name" value="ABC TRANSPORTER PERMEASE PROTEIN MJ0413-RELATED"/>
    <property type="match status" value="1"/>
</dbReference>
<dbReference type="EMBL" id="MASW01000005">
    <property type="protein sequence ID" value="PXY22308.1"/>
    <property type="molecule type" value="Genomic_DNA"/>
</dbReference>
<dbReference type="Pfam" id="PF00528">
    <property type="entry name" value="BPD_transp_1"/>
    <property type="match status" value="1"/>
</dbReference>
<evidence type="ECO:0000256" key="6">
    <source>
        <dbReference type="ARBA" id="ARBA00023136"/>
    </source>
</evidence>
<feature type="transmembrane region" description="Helical" evidence="7">
    <location>
        <begin position="44"/>
        <end position="63"/>
    </location>
</feature>
<dbReference type="GO" id="GO:0055085">
    <property type="term" value="P:transmembrane transport"/>
    <property type="evidence" value="ECO:0007669"/>
    <property type="project" value="InterPro"/>
</dbReference>
<comment type="subcellular location">
    <subcellularLocation>
        <location evidence="1 7">Cell membrane</location>
        <topology evidence="1 7">Multi-pass membrane protein</topology>
    </subcellularLocation>
</comment>
<keyword evidence="3" id="KW-1003">Cell membrane</keyword>
<feature type="transmembrane region" description="Helical" evidence="7">
    <location>
        <begin position="106"/>
        <end position="125"/>
    </location>
</feature>
<evidence type="ECO:0000256" key="1">
    <source>
        <dbReference type="ARBA" id="ARBA00004651"/>
    </source>
</evidence>
<evidence type="ECO:0000256" key="4">
    <source>
        <dbReference type="ARBA" id="ARBA00022692"/>
    </source>
</evidence>
<comment type="caution">
    <text evidence="8">The sequence shown here is derived from an EMBL/GenBank/DDBJ whole genome shotgun (WGS) entry which is preliminary data.</text>
</comment>
<evidence type="ECO:0000256" key="5">
    <source>
        <dbReference type="ARBA" id="ARBA00022989"/>
    </source>
</evidence>
<dbReference type="CDD" id="cd06261">
    <property type="entry name" value="TM_PBP2"/>
    <property type="match status" value="1"/>
</dbReference>
<dbReference type="PROSITE" id="PS50928">
    <property type="entry name" value="ABC_TM1"/>
    <property type="match status" value="1"/>
</dbReference>
<dbReference type="AlphaFoldDB" id="A0A2V4APC5"/>
<evidence type="ECO:0000256" key="3">
    <source>
        <dbReference type="ARBA" id="ARBA00022475"/>
    </source>
</evidence>
<dbReference type="OrthoDB" id="5458199at2"/>
<feature type="transmembrane region" description="Helical" evidence="7">
    <location>
        <begin position="69"/>
        <end position="94"/>
    </location>
</feature>
<feature type="transmembrane region" description="Helical" evidence="7">
    <location>
        <begin position="226"/>
        <end position="248"/>
    </location>
</feature>
<keyword evidence="9" id="KW-1185">Reference proteome</keyword>
<evidence type="ECO:0000256" key="7">
    <source>
        <dbReference type="RuleBase" id="RU363032"/>
    </source>
</evidence>
<protein>
    <submittedName>
        <fullName evidence="8">ABC transporter permease</fullName>
    </submittedName>
</protein>
<organism evidence="8 9">
    <name type="scientific">Prauserella muralis</name>
    <dbReference type="NCBI Taxonomy" id="588067"/>
    <lineage>
        <taxon>Bacteria</taxon>
        <taxon>Bacillati</taxon>
        <taxon>Actinomycetota</taxon>
        <taxon>Actinomycetes</taxon>
        <taxon>Pseudonocardiales</taxon>
        <taxon>Pseudonocardiaceae</taxon>
        <taxon>Prauserella</taxon>
    </lineage>
</organism>
<keyword evidence="2 7" id="KW-0813">Transport</keyword>
<sequence length="263" mass="28234">MAHALRTRRGLGRWAQTWAGVATVLVLAELASRTGLLPQRYFPPVTEMFTALFAALGEPWFWLATGQTLQGWVLGLGIAALLAVPAGMLLGTSVVRYRAFRAVIEFLRPIPSVALVPLAILVYGAGLESKVFLAVFAAFWPLLIQTLYGMQDVDPVAVDTARAFRLTRAERITRVVLPGAVPYVATGLRISSSVALILAVTAELVIGSPGLGREINAARVGGAADLLYALIIVTGLIGWGLNSMFAAAERRVLHWHPSQRGAR</sequence>
<dbReference type="GO" id="GO:0005886">
    <property type="term" value="C:plasma membrane"/>
    <property type="evidence" value="ECO:0007669"/>
    <property type="project" value="UniProtKB-SubCell"/>
</dbReference>
<feature type="transmembrane region" description="Helical" evidence="7">
    <location>
        <begin position="131"/>
        <end position="148"/>
    </location>
</feature>
<keyword evidence="6 7" id="KW-0472">Membrane</keyword>
<dbReference type="RefSeq" id="WP_112282912.1">
    <property type="nucleotide sequence ID" value="NZ_MASW01000005.1"/>
</dbReference>
<keyword evidence="4 7" id="KW-0812">Transmembrane</keyword>
<evidence type="ECO:0000256" key="2">
    <source>
        <dbReference type="ARBA" id="ARBA00022448"/>
    </source>
</evidence>
<proteinExistence type="inferred from homology"/>
<reference evidence="8 9" key="1">
    <citation type="submission" date="2016-07" db="EMBL/GenBank/DDBJ databases">
        <title>Draft genome sequence of Prauserella muralis DSM 45305, isolated from a mould-covered wall in an indoor environment.</title>
        <authorList>
            <person name="Ruckert C."/>
            <person name="Albersmeier A."/>
            <person name="Jiang C.-L."/>
            <person name="Jiang Y."/>
            <person name="Kalinowski J."/>
            <person name="Schneider O."/>
            <person name="Winkler A."/>
            <person name="Zotchev S.B."/>
        </authorList>
    </citation>
    <scope>NUCLEOTIDE SEQUENCE [LARGE SCALE GENOMIC DNA]</scope>
    <source>
        <strain evidence="8 9">DSM 45305</strain>
    </source>
</reference>
<evidence type="ECO:0000313" key="8">
    <source>
        <dbReference type="EMBL" id="PXY22308.1"/>
    </source>
</evidence>